<feature type="transmembrane region" description="Helical" evidence="1">
    <location>
        <begin position="198"/>
        <end position="219"/>
    </location>
</feature>
<protein>
    <submittedName>
        <fullName evidence="4">FHA domain-containing protein</fullName>
    </submittedName>
</protein>
<reference evidence="4" key="1">
    <citation type="submission" date="2016-06" db="UniProtKB">
        <authorList>
            <consortium name="WormBaseParasite"/>
        </authorList>
    </citation>
    <scope>IDENTIFICATION</scope>
</reference>
<gene>
    <name evidence="2" type="ORF">GPUH_LOCUS1498</name>
</gene>
<dbReference type="Proteomes" id="UP000271098">
    <property type="component" value="Unassembled WGS sequence"/>
</dbReference>
<proteinExistence type="predicted"/>
<keyword evidence="1" id="KW-1133">Transmembrane helix</keyword>
<reference evidence="2 3" key="2">
    <citation type="submission" date="2018-11" db="EMBL/GenBank/DDBJ databases">
        <authorList>
            <consortium name="Pathogen Informatics"/>
        </authorList>
    </citation>
    <scope>NUCLEOTIDE SEQUENCE [LARGE SCALE GENOMIC DNA]</scope>
</reference>
<evidence type="ECO:0000313" key="2">
    <source>
        <dbReference type="EMBL" id="VDK30223.1"/>
    </source>
</evidence>
<accession>A0A183CYF7</accession>
<evidence type="ECO:0000256" key="1">
    <source>
        <dbReference type="SAM" id="Phobius"/>
    </source>
</evidence>
<dbReference type="EMBL" id="UYRT01001826">
    <property type="protein sequence ID" value="VDK30223.1"/>
    <property type="molecule type" value="Genomic_DNA"/>
</dbReference>
<name>A0A183CYF7_9BILA</name>
<evidence type="ECO:0000313" key="4">
    <source>
        <dbReference type="WBParaSite" id="GPUH_0000150101-mRNA-1"/>
    </source>
</evidence>
<keyword evidence="1" id="KW-0812">Transmembrane</keyword>
<keyword evidence="1" id="KW-0472">Membrane</keyword>
<evidence type="ECO:0000313" key="3">
    <source>
        <dbReference type="Proteomes" id="UP000271098"/>
    </source>
</evidence>
<dbReference type="WBParaSite" id="GPUH_0000150101-mRNA-1">
    <property type="protein sequence ID" value="GPUH_0000150101-mRNA-1"/>
    <property type="gene ID" value="GPUH_0000150101"/>
</dbReference>
<dbReference type="AlphaFoldDB" id="A0A183CYF7"/>
<organism evidence="4">
    <name type="scientific">Gongylonema pulchrum</name>
    <dbReference type="NCBI Taxonomy" id="637853"/>
    <lineage>
        <taxon>Eukaryota</taxon>
        <taxon>Metazoa</taxon>
        <taxon>Ecdysozoa</taxon>
        <taxon>Nematoda</taxon>
        <taxon>Chromadorea</taxon>
        <taxon>Rhabditida</taxon>
        <taxon>Spirurina</taxon>
        <taxon>Spiruromorpha</taxon>
        <taxon>Spiruroidea</taxon>
        <taxon>Gongylonematidae</taxon>
        <taxon>Gongylonema</taxon>
    </lineage>
</organism>
<keyword evidence="3" id="KW-1185">Reference proteome</keyword>
<sequence>MKCRPYENGEVPYKAEQIQRGEVWDWARDGRKDAAAPTGRGPAPSCSLLFGSAGCTLESGRMEQQQQQKQEYQANRSATETSVALQFHVGFRLYPQQNAWNAKMFYGTPPDTKQSAENFRECRFSDFQKRPIFLNFSKTHATISLPGHRASRVHFLLQLIEIDGKEISLRCGIAAGNDAAGITKENEKGIRVKVKESFSVVAGGEVVVVVVVVALPPLLPSWEEKKRILEKAEEAPQR</sequence>